<dbReference type="SUPFAM" id="SSF54427">
    <property type="entry name" value="NTF2-like"/>
    <property type="match status" value="1"/>
</dbReference>
<dbReference type="RefSeq" id="WP_280617756.1">
    <property type="nucleotide sequence ID" value="NZ_JAROYP010000012.1"/>
</dbReference>
<dbReference type="Gene3D" id="1.10.10.10">
    <property type="entry name" value="Winged helix-like DNA-binding domain superfamily/Winged helix DNA-binding domain"/>
    <property type="match status" value="1"/>
</dbReference>
<dbReference type="GO" id="GO:0003677">
    <property type="term" value="F:DNA binding"/>
    <property type="evidence" value="ECO:0007669"/>
    <property type="project" value="UniProtKB-KW"/>
</dbReference>
<feature type="domain" description="RNA polymerase sigma-70 region 2" evidence="6">
    <location>
        <begin position="24"/>
        <end position="90"/>
    </location>
</feature>
<accession>A0AAW6T124</accession>
<sequence>MIIDEKNKLYEPSRELHQKFDTLIEDIGEGLWKYCRYLTGSPWDGEDLYQETMLKALGGLYQRWHPTNLKSYLYRIATNTWIDQCRKRKKEIGHLTELDGEIVEEISDHFDIEEALEHLFYLFTPRQTAVFLLMEVFQFTAEEVAGIVKTTPGAIYATTRRVRDKLKRTELAPLKAHENSKKNHKIIQAYLKAFNQGDVEGILKLISDHAHYEASLGFLEVTKEEIQNGSLQYGLPLHKAQEFSLWGKQVIIVLADSESGPLIHDIQYQEIENDQIVYHRSYFFRKELIFAASKELGIPPQLDKHPFLNWRD</sequence>
<dbReference type="InterPro" id="IPR014284">
    <property type="entry name" value="RNA_pol_sigma-70_dom"/>
</dbReference>
<evidence type="ECO:0000256" key="1">
    <source>
        <dbReference type="ARBA" id="ARBA00010641"/>
    </source>
</evidence>
<dbReference type="SUPFAM" id="SSF88659">
    <property type="entry name" value="Sigma3 and sigma4 domains of RNA polymerase sigma factors"/>
    <property type="match status" value="1"/>
</dbReference>
<dbReference type="PANTHER" id="PTHR43133:SF8">
    <property type="entry name" value="RNA POLYMERASE SIGMA FACTOR HI_1459-RELATED"/>
    <property type="match status" value="1"/>
</dbReference>
<evidence type="ECO:0000256" key="3">
    <source>
        <dbReference type="ARBA" id="ARBA00023082"/>
    </source>
</evidence>
<evidence type="ECO:0000313" key="8">
    <source>
        <dbReference type="Proteomes" id="UP001159179"/>
    </source>
</evidence>
<dbReference type="InterPro" id="IPR036388">
    <property type="entry name" value="WH-like_DNA-bd_sf"/>
</dbReference>
<evidence type="ECO:0000256" key="2">
    <source>
        <dbReference type="ARBA" id="ARBA00023015"/>
    </source>
</evidence>
<comment type="caution">
    <text evidence="7">The sequence shown here is derived from an EMBL/GenBank/DDBJ whole genome shotgun (WGS) entry which is preliminary data.</text>
</comment>
<reference evidence="7" key="1">
    <citation type="submission" date="2023-03" db="EMBL/GenBank/DDBJ databases">
        <title>Bacterial isolates from washroom surfaces on a university campus.</title>
        <authorList>
            <person name="Holman D.B."/>
            <person name="Gzyl K.E."/>
            <person name="Taheri A.E."/>
        </authorList>
    </citation>
    <scope>NUCLEOTIDE SEQUENCE</scope>
    <source>
        <strain evidence="7">RD03</strain>
    </source>
</reference>
<dbReference type="PANTHER" id="PTHR43133">
    <property type="entry name" value="RNA POLYMERASE ECF-TYPE SIGMA FACTO"/>
    <property type="match status" value="1"/>
</dbReference>
<dbReference type="Pfam" id="PF04542">
    <property type="entry name" value="Sigma70_r2"/>
    <property type="match status" value="1"/>
</dbReference>
<dbReference type="GO" id="GO:0016987">
    <property type="term" value="F:sigma factor activity"/>
    <property type="evidence" value="ECO:0007669"/>
    <property type="project" value="UniProtKB-KW"/>
</dbReference>
<dbReference type="NCBIfam" id="TIGR02937">
    <property type="entry name" value="sigma70-ECF"/>
    <property type="match status" value="1"/>
</dbReference>
<dbReference type="InterPro" id="IPR039425">
    <property type="entry name" value="RNA_pol_sigma-70-like"/>
</dbReference>
<keyword evidence="2" id="KW-0805">Transcription regulation</keyword>
<evidence type="ECO:0000259" key="6">
    <source>
        <dbReference type="Pfam" id="PF04542"/>
    </source>
</evidence>
<keyword evidence="4" id="KW-0238">DNA-binding</keyword>
<dbReference type="Proteomes" id="UP001159179">
    <property type="component" value="Unassembled WGS sequence"/>
</dbReference>
<evidence type="ECO:0000256" key="5">
    <source>
        <dbReference type="ARBA" id="ARBA00023163"/>
    </source>
</evidence>
<keyword evidence="3" id="KW-0731">Sigma factor</keyword>
<dbReference type="SUPFAM" id="SSF88946">
    <property type="entry name" value="Sigma2 domain of RNA polymerase sigma factors"/>
    <property type="match status" value="1"/>
</dbReference>
<evidence type="ECO:0000256" key="4">
    <source>
        <dbReference type="ARBA" id="ARBA00023125"/>
    </source>
</evidence>
<dbReference type="InterPro" id="IPR007627">
    <property type="entry name" value="RNA_pol_sigma70_r2"/>
</dbReference>
<keyword evidence="5" id="KW-0804">Transcription</keyword>
<evidence type="ECO:0000313" key="7">
    <source>
        <dbReference type="EMBL" id="MDH5163017.1"/>
    </source>
</evidence>
<gene>
    <name evidence="7" type="ORF">P5X88_18965</name>
</gene>
<dbReference type="GO" id="GO:0006352">
    <property type="term" value="P:DNA-templated transcription initiation"/>
    <property type="evidence" value="ECO:0007669"/>
    <property type="project" value="InterPro"/>
</dbReference>
<dbReference type="InterPro" id="IPR013325">
    <property type="entry name" value="RNA_pol_sigma_r2"/>
</dbReference>
<dbReference type="Gene3D" id="1.10.1740.10">
    <property type="match status" value="1"/>
</dbReference>
<protein>
    <submittedName>
        <fullName evidence="7">RNA polymerase sigma factor</fullName>
    </submittedName>
</protein>
<dbReference type="AlphaFoldDB" id="A0AAW6T124"/>
<dbReference type="EMBL" id="JAROYP010000012">
    <property type="protein sequence ID" value="MDH5163017.1"/>
    <property type="molecule type" value="Genomic_DNA"/>
</dbReference>
<proteinExistence type="inferred from homology"/>
<dbReference type="InterPro" id="IPR032710">
    <property type="entry name" value="NTF2-like_dom_sf"/>
</dbReference>
<dbReference type="InterPro" id="IPR013324">
    <property type="entry name" value="RNA_pol_sigma_r3/r4-like"/>
</dbReference>
<dbReference type="Gene3D" id="3.10.450.50">
    <property type="match status" value="1"/>
</dbReference>
<comment type="similarity">
    <text evidence="1">Belongs to the sigma-70 factor family. ECF subfamily.</text>
</comment>
<organism evidence="7 8">
    <name type="scientific">Heyndrickxia oleronia</name>
    <dbReference type="NCBI Taxonomy" id="38875"/>
    <lineage>
        <taxon>Bacteria</taxon>
        <taxon>Bacillati</taxon>
        <taxon>Bacillota</taxon>
        <taxon>Bacilli</taxon>
        <taxon>Bacillales</taxon>
        <taxon>Bacillaceae</taxon>
        <taxon>Heyndrickxia</taxon>
    </lineage>
</organism>
<name>A0AAW6T124_9BACI</name>